<keyword evidence="6" id="KW-1185">Reference proteome</keyword>
<dbReference type="GO" id="GO:0016798">
    <property type="term" value="F:hydrolase activity, acting on glycosyl bonds"/>
    <property type="evidence" value="ECO:0007669"/>
    <property type="project" value="UniProtKB-KW"/>
</dbReference>
<dbReference type="PANTHER" id="PTHR43818:SF11">
    <property type="entry name" value="BCDNA.GH03377"/>
    <property type="match status" value="1"/>
</dbReference>
<dbReference type="RefSeq" id="WP_218101969.1">
    <property type="nucleotide sequence ID" value="NZ_CAJVCE010000022.1"/>
</dbReference>
<evidence type="ECO:0000313" key="6">
    <source>
        <dbReference type="Proteomes" id="UP000730618"/>
    </source>
</evidence>
<dbReference type="InterPro" id="IPR000683">
    <property type="entry name" value="Gfo/Idh/MocA-like_OxRdtase_N"/>
</dbReference>
<feature type="domain" description="Gfo/Idh/MocA-like oxidoreductase N-terminal" evidence="3">
    <location>
        <begin position="9"/>
        <end position="122"/>
    </location>
</feature>
<keyword evidence="5" id="KW-0378">Hydrolase</keyword>
<feature type="compositionally biased region" description="Basic and acidic residues" evidence="2">
    <location>
        <begin position="368"/>
        <end position="382"/>
    </location>
</feature>
<gene>
    <name evidence="5" type="ORF">PAECIP111802_05763</name>
</gene>
<evidence type="ECO:0000256" key="2">
    <source>
        <dbReference type="SAM" id="MobiDB-lite"/>
    </source>
</evidence>
<dbReference type="Pfam" id="PF22725">
    <property type="entry name" value="GFO_IDH_MocA_C3"/>
    <property type="match status" value="1"/>
</dbReference>
<dbReference type="Proteomes" id="UP000730618">
    <property type="component" value="Unassembled WGS sequence"/>
</dbReference>
<accession>A0ABM8VQM4</accession>
<dbReference type="PANTHER" id="PTHR43818">
    <property type="entry name" value="BCDNA.GH03377"/>
    <property type="match status" value="1"/>
</dbReference>
<dbReference type="InterPro" id="IPR050463">
    <property type="entry name" value="Gfo/Idh/MocA_oxidrdct_glycsds"/>
</dbReference>
<proteinExistence type="predicted"/>
<comment type="caution">
    <text evidence="5">The sequence shown here is derived from an EMBL/GenBank/DDBJ whole genome shotgun (WGS) entry which is preliminary data.</text>
</comment>
<dbReference type="Pfam" id="PF01408">
    <property type="entry name" value="GFO_IDH_MocA"/>
    <property type="match status" value="1"/>
</dbReference>
<evidence type="ECO:0000313" key="5">
    <source>
        <dbReference type="EMBL" id="CAG7654398.1"/>
    </source>
</evidence>
<protein>
    <submittedName>
        <fullName evidence="5">Glycosyl hydrolase family 109 protein 1</fullName>
        <ecNumber evidence="5">3.2.1.-</ecNumber>
    </submittedName>
</protein>
<sequence>MQIGNNNAVIRIGIVGYKRGQSFQKSPDVLGFKLVAVCDQDADRLKNVQAMEGVATYTEYDKFLEHDMDAVILANYFHQHAPFAIKALRAGKHVLSETTACKTIQEGVELIRTVEQTGKVYLLAENYAYIRYNQEMKRLYQNGTIGEVRYAIGEYNHTFSKDQALGVAPGPDHWRNHIASTHYSTHAIAPLMYITDTMPVKVNALSIADPDQEHHSVRRGDPGSVILMRMNNGAVFQIFGKNLSGGGTYYRLHGTRGMMENVRKSPQQLVHVSHAPWELQPGESEDMVYTPEYPFHAEIAKNAGHGGGDFWTMYYFGEAIRSGEQPYLNVYRGVAMSIVGILAWKSALEDGAPYDVPDLSKEEVRKLHERDDWSPWPEDRRPGQPFPSIRGEIKPTDEMVAYANRYWAEKGIKVNFNSLP</sequence>
<evidence type="ECO:0000259" key="3">
    <source>
        <dbReference type="Pfam" id="PF01408"/>
    </source>
</evidence>
<feature type="region of interest" description="Disordered" evidence="2">
    <location>
        <begin position="368"/>
        <end position="391"/>
    </location>
</feature>
<organism evidence="5 6">
    <name type="scientific">Paenibacillus allorhizosphaerae</name>
    <dbReference type="NCBI Taxonomy" id="2849866"/>
    <lineage>
        <taxon>Bacteria</taxon>
        <taxon>Bacillati</taxon>
        <taxon>Bacillota</taxon>
        <taxon>Bacilli</taxon>
        <taxon>Bacillales</taxon>
        <taxon>Paenibacillaceae</taxon>
        <taxon>Paenibacillus</taxon>
    </lineage>
</organism>
<reference evidence="5 6" key="1">
    <citation type="submission" date="2021-06" db="EMBL/GenBank/DDBJ databases">
        <authorList>
            <person name="Criscuolo A."/>
        </authorList>
    </citation>
    <scope>NUCLEOTIDE SEQUENCE [LARGE SCALE GENOMIC DNA]</scope>
    <source>
        <strain evidence="6">CIP 111802</strain>
    </source>
</reference>
<keyword evidence="5" id="KW-0326">Glycosidase</keyword>
<dbReference type="InterPro" id="IPR055170">
    <property type="entry name" value="GFO_IDH_MocA-like_dom"/>
</dbReference>
<name>A0ABM8VQM4_9BACL</name>
<dbReference type="EMBL" id="CAJVCE010000022">
    <property type="protein sequence ID" value="CAG7654398.1"/>
    <property type="molecule type" value="Genomic_DNA"/>
</dbReference>
<dbReference type="EC" id="3.2.1.-" evidence="5"/>
<evidence type="ECO:0000259" key="4">
    <source>
        <dbReference type="Pfam" id="PF22725"/>
    </source>
</evidence>
<feature type="domain" description="GFO/IDH/MocA-like oxidoreductase" evidence="4">
    <location>
        <begin position="134"/>
        <end position="259"/>
    </location>
</feature>
<keyword evidence="1" id="KW-0560">Oxidoreductase</keyword>
<evidence type="ECO:0000256" key="1">
    <source>
        <dbReference type="ARBA" id="ARBA00023002"/>
    </source>
</evidence>